<comment type="caution">
    <text evidence="1">The sequence shown here is derived from an EMBL/GenBank/DDBJ whole genome shotgun (WGS) entry which is preliminary data.</text>
</comment>
<keyword evidence="2" id="KW-1185">Reference proteome</keyword>
<gene>
    <name evidence="1" type="ORF">CP500_018570</name>
</gene>
<dbReference type="EMBL" id="NXIB02000134">
    <property type="protein sequence ID" value="PHX53980.1"/>
    <property type="molecule type" value="Genomic_DNA"/>
</dbReference>
<accession>A0A2G4EX11</accession>
<proteinExistence type="predicted"/>
<evidence type="ECO:0000313" key="2">
    <source>
        <dbReference type="Proteomes" id="UP000226442"/>
    </source>
</evidence>
<reference evidence="1" key="1">
    <citation type="submission" date="2017-10" db="EMBL/GenBank/DDBJ databases">
        <title>Draft genome sequence of the planktic cyanobacteria Tychonema bourrellyi isolated from alpine lentic freshwater.</title>
        <authorList>
            <person name="Tett A."/>
            <person name="Armanini F."/>
            <person name="Asnicar F."/>
            <person name="Boscaini A."/>
            <person name="Pasolli E."/>
            <person name="Zolfo M."/>
            <person name="Donati C."/>
            <person name="Salmaso N."/>
            <person name="Segata N."/>
        </authorList>
    </citation>
    <scope>NUCLEOTIDE SEQUENCE</scope>
    <source>
        <strain evidence="1">FEM_GT703</strain>
    </source>
</reference>
<dbReference type="Proteomes" id="UP000226442">
    <property type="component" value="Unassembled WGS sequence"/>
</dbReference>
<organism evidence="1 2">
    <name type="scientific">Tychonema bourrellyi FEM_GT703</name>
    <dbReference type="NCBI Taxonomy" id="2040638"/>
    <lineage>
        <taxon>Bacteria</taxon>
        <taxon>Bacillati</taxon>
        <taxon>Cyanobacteriota</taxon>
        <taxon>Cyanophyceae</taxon>
        <taxon>Oscillatoriophycideae</taxon>
        <taxon>Oscillatoriales</taxon>
        <taxon>Microcoleaceae</taxon>
        <taxon>Tychonema</taxon>
    </lineage>
</organism>
<dbReference type="AlphaFoldDB" id="A0A2G4EX11"/>
<protein>
    <submittedName>
        <fullName evidence="1">Uncharacterized protein</fullName>
    </submittedName>
</protein>
<sequence>MTSFNQTETFDTDNEGQVDIVAELADWDDDEVAHVVTAAVDLNSDEIFETVFIRNEENTFDVVYDTNQDGIPDAVDYGSNGSIDIVADLNNDDQINAQDVSIASAAIDALQDV</sequence>
<evidence type="ECO:0000313" key="1">
    <source>
        <dbReference type="EMBL" id="PHX53980.1"/>
    </source>
</evidence>
<dbReference type="RefSeq" id="WP_096830764.1">
    <property type="nucleotide sequence ID" value="NZ_NXIB02000134.1"/>
</dbReference>
<name>A0A2G4EX11_9CYAN</name>